<dbReference type="EMBL" id="WEGH01000003">
    <property type="protein sequence ID" value="MQY06244.1"/>
    <property type="molecule type" value="Genomic_DNA"/>
</dbReference>
<keyword evidence="2" id="KW-1185">Reference proteome</keyword>
<reference evidence="1 2" key="1">
    <citation type="submission" date="2019-10" db="EMBL/GenBank/DDBJ databases">
        <title>Actinomadura rubteroloni sp. nov. and Actinomadura macrotermitis sp. nov., isolated from the gut of fungus growing-termite Macrotermes natalensis.</title>
        <authorList>
            <person name="Benndorf R."/>
            <person name="Martin K."/>
            <person name="Kuefner M."/>
            <person name="De Beer W."/>
            <person name="Kaster A.-K."/>
            <person name="Vollmers J."/>
            <person name="Poulsen M."/>
            <person name="Beemelmanns C."/>
        </authorList>
    </citation>
    <scope>NUCLEOTIDE SEQUENCE [LARGE SCALE GENOMIC DNA]</scope>
    <source>
        <strain evidence="1 2">RB68</strain>
    </source>
</reference>
<gene>
    <name evidence="1" type="ORF">ACRB68_43320</name>
</gene>
<organism evidence="1 2">
    <name type="scientific">Actinomadura macrotermitis</name>
    <dbReference type="NCBI Taxonomy" id="2585200"/>
    <lineage>
        <taxon>Bacteria</taxon>
        <taxon>Bacillati</taxon>
        <taxon>Actinomycetota</taxon>
        <taxon>Actinomycetes</taxon>
        <taxon>Streptosporangiales</taxon>
        <taxon>Thermomonosporaceae</taxon>
        <taxon>Actinomadura</taxon>
    </lineage>
</organism>
<name>A0A7K0C042_9ACTN</name>
<accession>A0A7K0C042</accession>
<proteinExistence type="predicted"/>
<dbReference type="AlphaFoldDB" id="A0A7K0C042"/>
<protein>
    <submittedName>
        <fullName evidence="1">Uncharacterized protein</fullName>
    </submittedName>
</protein>
<sequence>MTPEETAAELDRRYPDWAIIYGTYTHHFIALPLTYGHVVAATTAYDLQRLLGSASARSDTSH</sequence>
<dbReference type="Proteomes" id="UP000487268">
    <property type="component" value="Unassembled WGS sequence"/>
</dbReference>
<dbReference type="RefSeq" id="WP_153535389.1">
    <property type="nucleotide sequence ID" value="NZ_WEGH01000003.1"/>
</dbReference>
<evidence type="ECO:0000313" key="1">
    <source>
        <dbReference type="EMBL" id="MQY06244.1"/>
    </source>
</evidence>
<dbReference type="OrthoDB" id="3542573at2"/>
<evidence type="ECO:0000313" key="2">
    <source>
        <dbReference type="Proteomes" id="UP000487268"/>
    </source>
</evidence>
<comment type="caution">
    <text evidence="1">The sequence shown here is derived from an EMBL/GenBank/DDBJ whole genome shotgun (WGS) entry which is preliminary data.</text>
</comment>